<organism evidence="2 3">
    <name type="scientific">Armillaria tabescens</name>
    <name type="common">Ringless honey mushroom</name>
    <name type="synonym">Agaricus tabescens</name>
    <dbReference type="NCBI Taxonomy" id="1929756"/>
    <lineage>
        <taxon>Eukaryota</taxon>
        <taxon>Fungi</taxon>
        <taxon>Dikarya</taxon>
        <taxon>Basidiomycota</taxon>
        <taxon>Agaricomycotina</taxon>
        <taxon>Agaricomycetes</taxon>
        <taxon>Agaricomycetidae</taxon>
        <taxon>Agaricales</taxon>
        <taxon>Marasmiineae</taxon>
        <taxon>Physalacriaceae</taxon>
        <taxon>Desarmillaria</taxon>
    </lineage>
</organism>
<evidence type="ECO:0000313" key="2">
    <source>
        <dbReference type="EMBL" id="KAK0445994.1"/>
    </source>
</evidence>
<evidence type="ECO:0000313" key="3">
    <source>
        <dbReference type="Proteomes" id="UP001175211"/>
    </source>
</evidence>
<feature type="compositionally biased region" description="Polar residues" evidence="1">
    <location>
        <begin position="70"/>
        <end position="85"/>
    </location>
</feature>
<dbReference type="AlphaFoldDB" id="A0AA39JNW7"/>
<comment type="caution">
    <text evidence="2">The sequence shown here is derived from an EMBL/GenBank/DDBJ whole genome shotgun (WGS) entry which is preliminary data.</text>
</comment>
<feature type="region of interest" description="Disordered" evidence="1">
    <location>
        <begin position="63"/>
        <end position="91"/>
    </location>
</feature>
<dbReference type="RefSeq" id="XP_060325635.1">
    <property type="nucleotide sequence ID" value="XM_060470047.1"/>
</dbReference>
<accession>A0AA39JNW7</accession>
<keyword evidence="3" id="KW-1185">Reference proteome</keyword>
<dbReference type="GeneID" id="85353595"/>
<name>A0AA39JNW7_ARMTA</name>
<dbReference type="Proteomes" id="UP001175211">
    <property type="component" value="Unassembled WGS sequence"/>
</dbReference>
<protein>
    <submittedName>
        <fullName evidence="2">Uncharacterized protein</fullName>
    </submittedName>
</protein>
<dbReference type="EMBL" id="JAUEPS010000048">
    <property type="protein sequence ID" value="KAK0445994.1"/>
    <property type="molecule type" value="Genomic_DNA"/>
</dbReference>
<gene>
    <name evidence="2" type="ORF">EV420DRAFT_1484166</name>
</gene>
<evidence type="ECO:0000256" key="1">
    <source>
        <dbReference type="SAM" id="MobiDB-lite"/>
    </source>
</evidence>
<sequence>MRVQASYILPKNGILGAETFATSATVLEFGGEGVGDYAVVDGLFANNTLHICPGTTDINHSLTRKPGVKKSQQASQTDIDMMNSNGVGGDVFSGNGEKTVKLGTTTLRMRDLKPWQSLATLAEPFSPKQFVITLEGE</sequence>
<reference evidence="2" key="1">
    <citation type="submission" date="2023-06" db="EMBL/GenBank/DDBJ databases">
        <authorList>
            <consortium name="Lawrence Berkeley National Laboratory"/>
            <person name="Ahrendt S."/>
            <person name="Sahu N."/>
            <person name="Indic B."/>
            <person name="Wong-Bajracharya J."/>
            <person name="Merenyi Z."/>
            <person name="Ke H.-M."/>
            <person name="Monk M."/>
            <person name="Kocsube S."/>
            <person name="Drula E."/>
            <person name="Lipzen A."/>
            <person name="Balint B."/>
            <person name="Henrissat B."/>
            <person name="Andreopoulos B."/>
            <person name="Martin F.M."/>
            <person name="Harder C.B."/>
            <person name="Rigling D."/>
            <person name="Ford K.L."/>
            <person name="Foster G.D."/>
            <person name="Pangilinan J."/>
            <person name="Papanicolaou A."/>
            <person name="Barry K."/>
            <person name="LaButti K."/>
            <person name="Viragh M."/>
            <person name="Koriabine M."/>
            <person name="Yan M."/>
            <person name="Riley R."/>
            <person name="Champramary S."/>
            <person name="Plett K.L."/>
            <person name="Tsai I.J."/>
            <person name="Slot J."/>
            <person name="Sipos G."/>
            <person name="Plett J."/>
            <person name="Nagy L.G."/>
            <person name="Grigoriev I.V."/>
        </authorList>
    </citation>
    <scope>NUCLEOTIDE SEQUENCE</scope>
    <source>
        <strain evidence="2">CCBAS 213</strain>
    </source>
</reference>
<proteinExistence type="predicted"/>